<comment type="caution">
    <text evidence="9">The sequence shown here is derived from an EMBL/GenBank/DDBJ whole genome shotgun (WGS) entry which is preliminary data.</text>
</comment>
<dbReference type="PIRSF" id="PIRSF036492">
    <property type="entry name" value="ALDH"/>
    <property type="match status" value="1"/>
</dbReference>
<evidence type="ECO:0000313" key="9">
    <source>
        <dbReference type="EMBL" id="MUG45856.1"/>
    </source>
</evidence>
<dbReference type="OrthoDB" id="9762913at2"/>
<dbReference type="FunFam" id="3.40.309.10:FF:000003">
    <property type="entry name" value="Aldehyde dehydrogenase"/>
    <property type="match status" value="1"/>
</dbReference>
<dbReference type="GO" id="GO:0006081">
    <property type="term" value="P:aldehyde metabolic process"/>
    <property type="evidence" value="ECO:0007669"/>
    <property type="project" value="InterPro"/>
</dbReference>
<feature type="active site" evidence="5 6">
    <location>
        <position position="215"/>
    </location>
</feature>
<dbReference type="PANTHER" id="PTHR43570">
    <property type="entry name" value="ALDEHYDE DEHYDROGENASE"/>
    <property type="match status" value="1"/>
</dbReference>
<dbReference type="InterPro" id="IPR016163">
    <property type="entry name" value="Ald_DH_C"/>
</dbReference>
<dbReference type="CDD" id="cd07136">
    <property type="entry name" value="ALDH_YwdH-P39616"/>
    <property type="match status" value="1"/>
</dbReference>
<dbReference type="InterPro" id="IPR016162">
    <property type="entry name" value="Ald_DH_N"/>
</dbReference>
<proteinExistence type="inferred from homology"/>
<evidence type="ECO:0000256" key="3">
    <source>
        <dbReference type="ARBA" id="ARBA00023027"/>
    </source>
</evidence>
<protein>
    <recommendedName>
        <fullName evidence="4">Aldehyde dehydrogenase</fullName>
    </recommendedName>
</protein>
<dbReference type="InterPro" id="IPR016161">
    <property type="entry name" value="Ald_DH/histidinol_DH"/>
</dbReference>
<dbReference type="PANTHER" id="PTHR43570:SF16">
    <property type="entry name" value="ALDEHYDE DEHYDROGENASE TYPE III, ISOFORM Q"/>
    <property type="match status" value="1"/>
</dbReference>
<dbReference type="RefSeq" id="WP_155611239.1">
    <property type="nucleotide sequence ID" value="NZ_WNZW01000003.1"/>
</dbReference>
<dbReference type="GO" id="GO:0004029">
    <property type="term" value="F:aldehyde dehydrogenase (NAD+) activity"/>
    <property type="evidence" value="ECO:0007669"/>
    <property type="project" value="TreeGrafter"/>
</dbReference>
<evidence type="ECO:0000256" key="5">
    <source>
        <dbReference type="PIRSR" id="PIRSR036492-1"/>
    </source>
</evidence>
<organism evidence="9 10">
    <name type="scientific">Paenibacillus woosongensis</name>
    <dbReference type="NCBI Taxonomy" id="307580"/>
    <lineage>
        <taxon>Bacteria</taxon>
        <taxon>Bacillati</taxon>
        <taxon>Bacillota</taxon>
        <taxon>Bacilli</taxon>
        <taxon>Bacillales</taxon>
        <taxon>Paenibacillaceae</taxon>
        <taxon>Paenibacillus</taxon>
    </lineage>
</organism>
<feature type="domain" description="Aldehyde dehydrogenase" evidence="8">
    <location>
        <begin position="5"/>
        <end position="435"/>
    </location>
</feature>
<evidence type="ECO:0000256" key="6">
    <source>
        <dbReference type="PROSITE-ProRule" id="PRU10007"/>
    </source>
</evidence>
<dbReference type="PROSITE" id="PS00070">
    <property type="entry name" value="ALDEHYDE_DEHYDR_CYS"/>
    <property type="match status" value="1"/>
</dbReference>
<evidence type="ECO:0000256" key="7">
    <source>
        <dbReference type="RuleBase" id="RU003345"/>
    </source>
</evidence>
<evidence type="ECO:0000256" key="1">
    <source>
        <dbReference type="ARBA" id="ARBA00009986"/>
    </source>
</evidence>
<keyword evidence="2 4" id="KW-0560">Oxidoreductase</keyword>
<sequence>MDYLTSNQADQFLQEHHRYFNHGQTRSVQFRLDRLKKLSDAIRRHEQNLLSALYKDLRKNEFEAYTTEIGYTLNSIRHTMKHLRKWAKPQKVKTPFYHIGSRGYMYKEPYGTVLIIGPFNYPFQLLIEPLIGAIAAGNCAVLKPSENTPTVAAAVKTLIQETFDEDYIRVIEGERETTSVLIHASFDYIFFTGSVPVGRIVMEAAAKNLVPVTLELGGKSPVLVDRTADIDSAAKRIMWGKLINTGQTCIAPDYVLAHTEIKAELIEKMKMAITSFYGANARQSSDYGRIVNERQFDRLAAILEKDQANVLFGGQTLREDLYIEPTLLDAVSWSDAAMQDEIFGPILPIMGYEQLDEAIEMVISRPKPLGLYLFTKDQSVENEVLTRISFGGGCINDTITHVANPNLPFGGVGEAGIGAYHGKYSFDLFSHTKSIMKKNTNFDMKILFPPYKDNLKWIRKVLR</sequence>
<dbReference type="InterPro" id="IPR029510">
    <property type="entry name" value="Ald_DH_CS_GLU"/>
</dbReference>
<evidence type="ECO:0000313" key="10">
    <source>
        <dbReference type="Proteomes" id="UP000447876"/>
    </source>
</evidence>
<dbReference type="Gene3D" id="3.40.605.10">
    <property type="entry name" value="Aldehyde Dehydrogenase, Chain A, domain 1"/>
    <property type="match status" value="1"/>
</dbReference>
<accession>A0A7X2Z1H2</accession>
<dbReference type="EMBL" id="WNZW01000003">
    <property type="protein sequence ID" value="MUG45856.1"/>
    <property type="molecule type" value="Genomic_DNA"/>
</dbReference>
<dbReference type="Proteomes" id="UP000447876">
    <property type="component" value="Unassembled WGS sequence"/>
</dbReference>
<comment type="similarity">
    <text evidence="1 4 7">Belongs to the aldehyde dehydrogenase family.</text>
</comment>
<evidence type="ECO:0000259" key="8">
    <source>
        <dbReference type="Pfam" id="PF00171"/>
    </source>
</evidence>
<dbReference type="InterPro" id="IPR015590">
    <property type="entry name" value="Aldehyde_DH_dom"/>
</dbReference>
<reference evidence="9 10" key="1">
    <citation type="submission" date="2019-11" db="EMBL/GenBank/DDBJ databases">
        <title>Draft genome sequences of five Paenibacillus species of dairy origin.</title>
        <authorList>
            <person name="Olajide A.M."/>
            <person name="Chen S."/>
            <person name="Lapointe G."/>
        </authorList>
    </citation>
    <scope>NUCLEOTIDE SEQUENCE [LARGE SCALE GENOMIC DNA]</scope>
    <source>
        <strain evidence="9 10">12CR55</strain>
    </source>
</reference>
<evidence type="ECO:0000256" key="2">
    <source>
        <dbReference type="ARBA" id="ARBA00023002"/>
    </source>
</evidence>
<feature type="active site" evidence="5">
    <location>
        <position position="249"/>
    </location>
</feature>
<dbReference type="Pfam" id="PF00171">
    <property type="entry name" value="Aldedh"/>
    <property type="match status" value="1"/>
</dbReference>
<dbReference type="GO" id="GO:0005737">
    <property type="term" value="C:cytoplasm"/>
    <property type="evidence" value="ECO:0007669"/>
    <property type="project" value="TreeGrafter"/>
</dbReference>
<dbReference type="InterPro" id="IPR016160">
    <property type="entry name" value="Ald_DH_CS_CYS"/>
</dbReference>
<name>A0A7X2Z1H2_9BACL</name>
<evidence type="ECO:0000256" key="4">
    <source>
        <dbReference type="PIRNR" id="PIRNR036492"/>
    </source>
</evidence>
<dbReference type="SUPFAM" id="SSF53720">
    <property type="entry name" value="ALDH-like"/>
    <property type="match status" value="1"/>
</dbReference>
<dbReference type="PROSITE" id="PS00687">
    <property type="entry name" value="ALDEHYDE_DEHYDR_GLU"/>
    <property type="match status" value="1"/>
</dbReference>
<dbReference type="AlphaFoldDB" id="A0A7X2Z1H2"/>
<keyword evidence="3" id="KW-0520">NAD</keyword>
<dbReference type="FunFam" id="3.40.605.10:FF:000004">
    <property type="entry name" value="Aldehyde dehydrogenase"/>
    <property type="match status" value="1"/>
</dbReference>
<dbReference type="InterPro" id="IPR012394">
    <property type="entry name" value="Aldehyde_DH_NAD(P)"/>
</dbReference>
<gene>
    <name evidence="9" type="ORF">GNP95_12730</name>
</gene>
<dbReference type="Gene3D" id="3.40.309.10">
    <property type="entry name" value="Aldehyde Dehydrogenase, Chain A, domain 2"/>
    <property type="match status" value="1"/>
</dbReference>